<reference evidence="1 2" key="1">
    <citation type="submission" date="2015-08" db="EMBL/GenBank/DDBJ databases">
        <title>Genome sequence of the pristinamycin over-producing bacterium Streptomyces pristinaespiralis HCCB10218.</title>
        <authorList>
            <person name="Tian J."/>
            <person name="Yang J."/>
            <person name="Li L."/>
            <person name="Ruan L."/>
            <person name="Wei W."/>
            <person name="Zheng G."/>
            <person name="Wei Z."/>
            <person name="Yang S."/>
            <person name="Ge M."/>
            <person name="Jiang W."/>
            <person name="Lu Y."/>
        </authorList>
    </citation>
    <scope>NUCLEOTIDE SEQUENCE [LARGE SCALE GENOMIC DNA]</scope>
    <source>
        <strain evidence="1 2">HCCB 10218</strain>
    </source>
</reference>
<protein>
    <submittedName>
        <fullName evidence="1">Uncharacterized protein</fullName>
    </submittedName>
</protein>
<accession>A0A0M4DHH6</accession>
<dbReference type="Proteomes" id="UP000060513">
    <property type="component" value="Chromosome"/>
</dbReference>
<organism evidence="1">
    <name type="scientific">Streptomyces pristinaespiralis</name>
    <dbReference type="NCBI Taxonomy" id="38300"/>
    <lineage>
        <taxon>Bacteria</taxon>
        <taxon>Bacillati</taxon>
        <taxon>Actinomycetota</taxon>
        <taxon>Actinomycetes</taxon>
        <taxon>Kitasatosporales</taxon>
        <taxon>Streptomycetaceae</taxon>
        <taxon>Streptomyces</taxon>
    </lineage>
</organism>
<proteinExistence type="predicted"/>
<dbReference type="KEGG" id="spri:SPRI_4316"/>
<gene>
    <name evidence="1" type="ORF">SPRI_4316</name>
</gene>
<sequence>MAMASLVHFRKNSESGDSVEYAFGFDSAETPRILIMDTKSRRSRPADGEVDYAFLKASRKINAMYDESAQWPDRGLSAG</sequence>
<dbReference type="PATRIC" id="fig|38300.4.peg.4521"/>
<dbReference type="EMBL" id="CP011340">
    <property type="protein sequence ID" value="ALC22622.1"/>
    <property type="molecule type" value="Genomic_DNA"/>
</dbReference>
<dbReference type="AlphaFoldDB" id="A0A0M4DHH6"/>
<evidence type="ECO:0000313" key="2">
    <source>
        <dbReference type="Proteomes" id="UP000060513"/>
    </source>
</evidence>
<evidence type="ECO:0000313" key="1">
    <source>
        <dbReference type="EMBL" id="ALC22622.1"/>
    </source>
</evidence>
<name>A0A0M4DHH6_STRPR</name>